<name>A0A0L0BUW6_LUCCU</name>
<dbReference type="InterPro" id="IPR008803">
    <property type="entry name" value="RHD3/Sey1"/>
</dbReference>
<comment type="caution">
    <text evidence="4">The sequence shown here is derived from an EMBL/GenBank/DDBJ whole genome shotgun (WGS) entry which is preliminary data.</text>
</comment>
<protein>
    <submittedName>
        <fullName evidence="4">Uncharacterized protein</fullName>
    </submittedName>
</protein>
<evidence type="ECO:0000256" key="1">
    <source>
        <dbReference type="SAM" id="MobiDB-lite"/>
    </source>
</evidence>
<dbReference type="Pfam" id="PF20428">
    <property type="entry name" value="Sey1_3HB"/>
    <property type="match status" value="1"/>
</dbReference>
<sequence>DRSLLKPFASVVVDVCNQELARSRTYNEQANAQAEAQDTTVSPGASKLKPSLGTVAITHTIAKFMCVSERFCRSQIHLLIDLLSQHPSNVVRGNFVIALSDLSILHNSIIDHFTEHLYSRLQDDDSDVQRTTVVALTFLILAGQIKVKEFVVECKNLRSQISSAFNDNTYHRGVPIDGWPVYASQIWQKIEDNKDLDLPSHHVLVAKFRCEEISNEAFTQFTSGCAEIKELGSSTLIPEFGDLVSTQFQTALKSYDDVAGRYNKQVYETEREALLLRLKNEITPWFDAQMKAVLTKILGDIKSNLASSPQSKPFVERLQSIVQDAEKESILARDANRLDIIREDNPSGHPMSQFQLPTLLQLQQLADTEYKGREQWHKKAILGEKSGNDVEGEADREFKSALHGT</sequence>
<proteinExistence type="predicted"/>
<dbReference type="Gene3D" id="1.25.10.10">
    <property type="entry name" value="Leucine-rich Repeat Variant"/>
    <property type="match status" value="1"/>
</dbReference>
<dbReference type="PANTHER" id="PTHR45923:SF2">
    <property type="entry name" value="PROTEIN SEY1"/>
    <property type="match status" value="1"/>
</dbReference>
<reference evidence="4 5" key="1">
    <citation type="journal article" date="2015" name="Nat. Commun.">
        <title>Lucilia cuprina genome unlocks parasitic fly biology to underpin future interventions.</title>
        <authorList>
            <person name="Anstead C.A."/>
            <person name="Korhonen P.K."/>
            <person name="Young N.D."/>
            <person name="Hall R.S."/>
            <person name="Jex A.R."/>
            <person name="Murali S.C."/>
            <person name="Hughes D.S."/>
            <person name="Lee S.F."/>
            <person name="Perry T."/>
            <person name="Stroehlein A.J."/>
            <person name="Ansell B.R."/>
            <person name="Breugelmans B."/>
            <person name="Hofmann A."/>
            <person name="Qu J."/>
            <person name="Dugan S."/>
            <person name="Lee S.L."/>
            <person name="Chao H."/>
            <person name="Dinh H."/>
            <person name="Han Y."/>
            <person name="Doddapaneni H.V."/>
            <person name="Worley K.C."/>
            <person name="Muzny D.M."/>
            <person name="Ioannidis P."/>
            <person name="Waterhouse R.M."/>
            <person name="Zdobnov E.M."/>
            <person name="James P.J."/>
            <person name="Bagnall N.H."/>
            <person name="Kotze A.C."/>
            <person name="Gibbs R.A."/>
            <person name="Richards S."/>
            <person name="Batterham P."/>
            <person name="Gasser R.B."/>
        </authorList>
    </citation>
    <scope>NUCLEOTIDE SEQUENCE [LARGE SCALE GENOMIC DNA]</scope>
    <source>
        <strain evidence="4 5">LS</strain>
        <tissue evidence="4">Full body</tissue>
    </source>
</reference>
<dbReference type="STRING" id="7375.A0A0L0BUW6"/>
<gene>
    <name evidence="4" type="ORF">FF38_07663</name>
</gene>
<dbReference type="Proteomes" id="UP000037069">
    <property type="component" value="Unassembled WGS sequence"/>
</dbReference>
<dbReference type="EMBL" id="JRES01001298">
    <property type="protein sequence ID" value="KNC23827.1"/>
    <property type="molecule type" value="Genomic_DNA"/>
</dbReference>
<feature type="compositionally biased region" description="Basic and acidic residues" evidence="1">
    <location>
        <begin position="393"/>
        <end position="405"/>
    </location>
</feature>
<accession>A0A0L0BUW6</accession>
<feature type="non-terminal residue" evidence="4">
    <location>
        <position position="405"/>
    </location>
</feature>
<feature type="non-terminal residue" evidence="4">
    <location>
        <position position="1"/>
    </location>
</feature>
<dbReference type="AlphaFoldDB" id="A0A0L0BUW6"/>
<evidence type="ECO:0000259" key="3">
    <source>
        <dbReference type="Pfam" id="PF20428"/>
    </source>
</evidence>
<evidence type="ECO:0000313" key="4">
    <source>
        <dbReference type="EMBL" id="KNC23827.1"/>
    </source>
</evidence>
<evidence type="ECO:0000313" key="5">
    <source>
        <dbReference type="Proteomes" id="UP000037069"/>
    </source>
</evidence>
<feature type="region of interest" description="Disordered" evidence="1">
    <location>
        <begin position="382"/>
        <end position="405"/>
    </location>
</feature>
<feature type="domain" description="Sey1/RHD3-like three-helix bundle" evidence="3">
    <location>
        <begin position="239"/>
        <end position="326"/>
    </location>
</feature>
<keyword evidence="5" id="KW-1185">Reference proteome</keyword>
<dbReference type="InterPro" id="IPR011989">
    <property type="entry name" value="ARM-like"/>
</dbReference>
<organism evidence="4 5">
    <name type="scientific">Lucilia cuprina</name>
    <name type="common">Green bottle fly</name>
    <name type="synonym">Australian sheep blowfly</name>
    <dbReference type="NCBI Taxonomy" id="7375"/>
    <lineage>
        <taxon>Eukaryota</taxon>
        <taxon>Metazoa</taxon>
        <taxon>Ecdysozoa</taxon>
        <taxon>Arthropoda</taxon>
        <taxon>Hexapoda</taxon>
        <taxon>Insecta</taxon>
        <taxon>Pterygota</taxon>
        <taxon>Neoptera</taxon>
        <taxon>Endopterygota</taxon>
        <taxon>Diptera</taxon>
        <taxon>Brachycera</taxon>
        <taxon>Muscomorpha</taxon>
        <taxon>Oestroidea</taxon>
        <taxon>Calliphoridae</taxon>
        <taxon>Luciliinae</taxon>
        <taxon>Lucilia</taxon>
    </lineage>
</organism>
<evidence type="ECO:0000259" key="2">
    <source>
        <dbReference type="Pfam" id="PF12717"/>
    </source>
</evidence>
<dbReference type="InterPro" id="IPR032682">
    <property type="entry name" value="Cnd1_C"/>
</dbReference>
<dbReference type="InterPro" id="IPR046758">
    <property type="entry name" value="Sey1/RHD3-like_3HB"/>
</dbReference>
<feature type="domain" description="Condensin complex subunit 1 C-terminal" evidence="2">
    <location>
        <begin position="90"/>
        <end position="156"/>
    </location>
</feature>
<dbReference type="GO" id="GO:0005783">
    <property type="term" value="C:endoplasmic reticulum"/>
    <property type="evidence" value="ECO:0007669"/>
    <property type="project" value="TreeGrafter"/>
</dbReference>
<dbReference type="PANTHER" id="PTHR45923">
    <property type="entry name" value="PROTEIN SEY1"/>
    <property type="match status" value="1"/>
</dbReference>
<dbReference type="GO" id="GO:0016320">
    <property type="term" value="P:endoplasmic reticulum membrane fusion"/>
    <property type="evidence" value="ECO:0007669"/>
    <property type="project" value="TreeGrafter"/>
</dbReference>
<dbReference type="SUPFAM" id="SSF48371">
    <property type="entry name" value="ARM repeat"/>
    <property type="match status" value="1"/>
</dbReference>
<dbReference type="GO" id="GO:0003924">
    <property type="term" value="F:GTPase activity"/>
    <property type="evidence" value="ECO:0007669"/>
    <property type="project" value="TreeGrafter"/>
</dbReference>
<dbReference type="Pfam" id="PF12717">
    <property type="entry name" value="Cnd1"/>
    <property type="match status" value="1"/>
</dbReference>
<dbReference type="InterPro" id="IPR016024">
    <property type="entry name" value="ARM-type_fold"/>
</dbReference>